<dbReference type="EMBL" id="CP119108">
    <property type="protein sequence ID" value="WEG08243.1"/>
    <property type="molecule type" value="Genomic_DNA"/>
</dbReference>
<dbReference type="InterPro" id="IPR039261">
    <property type="entry name" value="FNR_nucleotide-bd"/>
</dbReference>
<dbReference type="PANTHER" id="PTHR30157">
    <property type="entry name" value="FERRIC REDUCTASE, NADPH-DEPENDENT"/>
    <property type="match status" value="1"/>
</dbReference>
<dbReference type="Proteomes" id="UP001214553">
    <property type="component" value="Chromosome"/>
</dbReference>
<sequence length="270" mass="29365">MSSTSTHAPVTTVMHPLRSRLLTVTAIDDIGPRMRRVVLGGEDLEADFPAPPFAAPDHVKIVVPDPVTGEIPLPPIVDDRLGRTPGAEPIFRDYTVRRVDAEHLVLDFVLHDHGPAGRWVGAARVGDPLGVLGPRGSHLYPSDYERYVLVADETALPAVGRWLDEPDWDAEVTVLAVVGGVDEYPLAPRARSTVQWQVLPASERPAALAAAAALVADDTDAFLWAAGEADSLKPLRRALRERGVDRARYDIDGYWRRGVAGLDHHVADDD</sequence>
<dbReference type="CDD" id="cd06193">
    <property type="entry name" value="siderophore_interacting"/>
    <property type="match status" value="1"/>
</dbReference>
<evidence type="ECO:0000313" key="3">
    <source>
        <dbReference type="Proteomes" id="UP001214553"/>
    </source>
</evidence>
<dbReference type="InterPro" id="IPR013113">
    <property type="entry name" value="SIP_FAD-bd"/>
</dbReference>
<dbReference type="InterPro" id="IPR017927">
    <property type="entry name" value="FAD-bd_FR_type"/>
</dbReference>
<evidence type="ECO:0000313" key="2">
    <source>
        <dbReference type="EMBL" id="WEG08243.1"/>
    </source>
</evidence>
<dbReference type="InterPro" id="IPR039374">
    <property type="entry name" value="SIP_fam"/>
</dbReference>
<dbReference type="RefSeq" id="WP_275277573.1">
    <property type="nucleotide sequence ID" value="NZ_CP119108.1"/>
</dbReference>
<dbReference type="SUPFAM" id="SSF63380">
    <property type="entry name" value="Riboflavin synthase domain-like"/>
    <property type="match status" value="1"/>
</dbReference>
<dbReference type="InterPro" id="IPR007037">
    <property type="entry name" value="SIP_rossman_dom"/>
</dbReference>
<dbReference type="Gene3D" id="3.40.50.80">
    <property type="entry name" value="Nucleotide-binding domain of ferredoxin-NADP reductase (FNR) module"/>
    <property type="match status" value="1"/>
</dbReference>
<name>A0ABY8BVN3_9MICO</name>
<keyword evidence="3" id="KW-1185">Reference proteome</keyword>
<evidence type="ECO:0000259" key="1">
    <source>
        <dbReference type="PROSITE" id="PS51384"/>
    </source>
</evidence>
<protein>
    <submittedName>
        <fullName evidence="2">Siderophore-interacting protein</fullName>
    </submittedName>
</protein>
<feature type="domain" description="FAD-binding FR-type" evidence="1">
    <location>
        <begin position="17"/>
        <end position="141"/>
    </location>
</feature>
<dbReference type="Pfam" id="PF08021">
    <property type="entry name" value="FAD_binding_9"/>
    <property type="match status" value="1"/>
</dbReference>
<organism evidence="2 3">
    <name type="scientific">Microbacterium horticulturae</name>
    <dbReference type="NCBI Taxonomy" id="3028316"/>
    <lineage>
        <taxon>Bacteria</taxon>
        <taxon>Bacillati</taxon>
        <taxon>Actinomycetota</taxon>
        <taxon>Actinomycetes</taxon>
        <taxon>Micrococcales</taxon>
        <taxon>Microbacteriaceae</taxon>
        <taxon>Microbacterium</taxon>
    </lineage>
</organism>
<accession>A0ABY8BVN3</accession>
<dbReference type="Pfam" id="PF04954">
    <property type="entry name" value="SIP"/>
    <property type="match status" value="1"/>
</dbReference>
<dbReference type="PANTHER" id="PTHR30157:SF0">
    <property type="entry name" value="NADPH-DEPENDENT FERRIC-CHELATE REDUCTASE"/>
    <property type="match status" value="1"/>
</dbReference>
<gene>
    <name evidence="2" type="ORF">PU630_13500</name>
</gene>
<dbReference type="InterPro" id="IPR017938">
    <property type="entry name" value="Riboflavin_synthase-like_b-brl"/>
</dbReference>
<reference evidence="2 3" key="1">
    <citation type="submission" date="2023-03" db="EMBL/GenBank/DDBJ databases">
        <title>Genome sequence of Microbacterium sp. KACC 23027.</title>
        <authorList>
            <person name="Kim S."/>
            <person name="Heo J."/>
            <person name="Kwon S.-W."/>
        </authorList>
    </citation>
    <scope>NUCLEOTIDE SEQUENCE [LARGE SCALE GENOMIC DNA]</scope>
    <source>
        <strain evidence="2 3">KACC 23027</strain>
    </source>
</reference>
<dbReference type="PROSITE" id="PS51384">
    <property type="entry name" value="FAD_FR"/>
    <property type="match status" value="1"/>
</dbReference>
<proteinExistence type="predicted"/>
<dbReference type="Gene3D" id="2.40.30.10">
    <property type="entry name" value="Translation factors"/>
    <property type="match status" value="1"/>
</dbReference>